<keyword evidence="6 8" id="KW-1133">Transmembrane helix</keyword>
<dbReference type="EMBL" id="BMYO01000005">
    <property type="protein sequence ID" value="GHD63144.1"/>
    <property type="molecule type" value="Genomic_DNA"/>
</dbReference>
<feature type="transmembrane region" description="Helical" evidence="8">
    <location>
        <begin position="154"/>
        <end position="171"/>
    </location>
</feature>
<sequence>MSNPLSGQGVLLSVVASVVFAVLGWFTTLLLPLTGLEIFAWRIVWTVPGMIVVVSLLRHWPKFAATAARLRREPVLWLALPLGGFLLGVQQWLFMWAPLEGRLLEVTLGYFLLPLVMVLVGFIFYGERPSRLQWLAVAFACAGVLHELWLTRAFSWVTLVTALGYPPYLMLRRAVRLDPVSGFLLETLVILPFAAWLIVTHPPATDALHTTPRLWLLLPCLGAMTAIAFACYLGASKLLPISLLGILGYVEPVLLFVISLLFLAEPFSADGLGTYVPIWIAVMLTCSHSAMTLARQRRSGISASSPTPTS</sequence>
<reference evidence="10" key="1">
    <citation type="journal article" date="2019" name="Int. J. Syst. Evol. Microbiol.">
        <title>The Global Catalogue of Microorganisms (GCM) 10K type strain sequencing project: providing services to taxonomists for standard genome sequencing and annotation.</title>
        <authorList>
            <consortium name="The Broad Institute Genomics Platform"/>
            <consortium name="The Broad Institute Genome Sequencing Center for Infectious Disease"/>
            <person name="Wu L."/>
            <person name="Ma J."/>
        </authorList>
    </citation>
    <scope>NUCLEOTIDE SEQUENCE [LARGE SCALE GENOMIC DNA]</scope>
    <source>
        <strain evidence="10">KCTC 23701</strain>
    </source>
</reference>
<dbReference type="NCBIfam" id="TIGR00688">
    <property type="entry name" value="rarD"/>
    <property type="match status" value="1"/>
</dbReference>
<evidence type="ECO:0000256" key="4">
    <source>
        <dbReference type="ARBA" id="ARBA00022475"/>
    </source>
</evidence>
<feature type="transmembrane region" description="Helical" evidence="8">
    <location>
        <begin position="108"/>
        <end position="125"/>
    </location>
</feature>
<keyword evidence="7 8" id="KW-0472">Membrane</keyword>
<gene>
    <name evidence="9" type="primary">rarD</name>
    <name evidence="9" type="ORF">GCM10007350_19990</name>
</gene>
<dbReference type="RefSeq" id="WP_189460378.1">
    <property type="nucleotide sequence ID" value="NZ_BMYO01000005.1"/>
</dbReference>
<name>A0ABQ3H1N6_9NEIS</name>
<keyword evidence="5 8" id="KW-0812">Transmembrane</keyword>
<comment type="caution">
    <text evidence="9">The sequence shown here is derived from an EMBL/GenBank/DDBJ whole genome shotgun (WGS) entry which is preliminary data.</text>
</comment>
<dbReference type="InterPro" id="IPR037185">
    <property type="entry name" value="EmrE-like"/>
</dbReference>
<feature type="transmembrane region" description="Helical" evidence="8">
    <location>
        <begin position="241"/>
        <end position="264"/>
    </location>
</feature>
<feature type="transmembrane region" description="Helical" evidence="8">
    <location>
        <begin position="276"/>
        <end position="294"/>
    </location>
</feature>
<evidence type="ECO:0000256" key="7">
    <source>
        <dbReference type="ARBA" id="ARBA00023136"/>
    </source>
</evidence>
<protein>
    <submittedName>
        <fullName evidence="9">Chloramphenicol-sensitive protein RarD</fullName>
    </submittedName>
</protein>
<evidence type="ECO:0000313" key="10">
    <source>
        <dbReference type="Proteomes" id="UP000604737"/>
    </source>
</evidence>
<dbReference type="Proteomes" id="UP000604737">
    <property type="component" value="Unassembled WGS sequence"/>
</dbReference>
<feature type="transmembrane region" description="Helical" evidence="8">
    <location>
        <begin position="183"/>
        <end position="202"/>
    </location>
</feature>
<keyword evidence="4" id="KW-1003">Cell membrane</keyword>
<evidence type="ECO:0000256" key="1">
    <source>
        <dbReference type="ARBA" id="ARBA00004651"/>
    </source>
</evidence>
<evidence type="ECO:0000256" key="8">
    <source>
        <dbReference type="SAM" id="Phobius"/>
    </source>
</evidence>
<organism evidence="9 10">
    <name type="scientific">Jeongeupia chitinilytica</name>
    <dbReference type="NCBI Taxonomy" id="1041641"/>
    <lineage>
        <taxon>Bacteria</taxon>
        <taxon>Pseudomonadati</taxon>
        <taxon>Pseudomonadota</taxon>
        <taxon>Betaproteobacteria</taxon>
        <taxon>Neisseriales</taxon>
        <taxon>Chitinibacteraceae</taxon>
        <taxon>Jeongeupia</taxon>
    </lineage>
</organism>
<accession>A0ABQ3H1N6</accession>
<evidence type="ECO:0000256" key="3">
    <source>
        <dbReference type="ARBA" id="ARBA00022448"/>
    </source>
</evidence>
<keyword evidence="10" id="KW-1185">Reference proteome</keyword>
<dbReference type="InterPro" id="IPR004626">
    <property type="entry name" value="RarD"/>
</dbReference>
<comment type="similarity">
    <text evidence="2">Belongs to the EamA transporter family.</text>
</comment>
<evidence type="ECO:0000256" key="6">
    <source>
        <dbReference type="ARBA" id="ARBA00022989"/>
    </source>
</evidence>
<comment type="subcellular location">
    <subcellularLocation>
        <location evidence="1">Cell membrane</location>
        <topology evidence="1">Multi-pass membrane protein</topology>
    </subcellularLocation>
</comment>
<evidence type="ECO:0000256" key="2">
    <source>
        <dbReference type="ARBA" id="ARBA00007362"/>
    </source>
</evidence>
<feature type="transmembrane region" description="Helical" evidence="8">
    <location>
        <begin position="12"/>
        <end position="33"/>
    </location>
</feature>
<feature type="transmembrane region" description="Helical" evidence="8">
    <location>
        <begin position="132"/>
        <end position="148"/>
    </location>
</feature>
<keyword evidence="3" id="KW-0813">Transport</keyword>
<evidence type="ECO:0000313" key="9">
    <source>
        <dbReference type="EMBL" id="GHD63144.1"/>
    </source>
</evidence>
<proteinExistence type="inferred from homology"/>
<feature type="transmembrane region" description="Helical" evidence="8">
    <location>
        <begin position="214"/>
        <end position="234"/>
    </location>
</feature>
<feature type="transmembrane region" description="Helical" evidence="8">
    <location>
        <begin position="77"/>
        <end position="96"/>
    </location>
</feature>
<feature type="transmembrane region" description="Helical" evidence="8">
    <location>
        <begin position="39"/>
        <end position="57"/>
    </location>
</feature>
<dbReference type="SUPFAM" id="SSF103481">
    <property type="entry name" value="Multidrug resistance efflux transporter EmrE"/>
    <property type="match status" value="2"/>
</dbReference>
<evidence type="ECO:0000256" key="5">
    <source>
        <dbReference type="ARBA" id="ARBA00022692"/>
    </source>
</evidence>